<gene>
    <name evidence="10" type="ORF">ACFQZP_05890</name>
</gene>
<feature type="domain" description="Probable transposase IS891/IS1136/IS1341" evidence="7">
    <location>
        <begin position="169"/>
        <end position="274"/>
    </location>
</feature>
<dbReference type="Proteomes" id="UP001596957">
    <property type="component" value="Unassembled WGS sequence"/>
</dbReference>
<dbReference type="Pfam" id="PF12323">
    <property type="entry name" value="HTH_OrfB_IS605"/>
    <property type="match status" value="1"/>
</dbReference>
<keyword evidence="10" id="KW-0540">Nuclease</keyword>
<dbReference type="Pfam" id="PF07282">
    <property type="entry name" value="Cas12f1-like_TNB"/>
    <property type="match status" value="1"/>
</dbReference>
<dbReference type="EMBL" id="JBHTEC010000001">
    <property type="protein sequence ID" value="MFD0281205.1"/>
    <property type="molecule type" value="Genomic_DNA"/>
</dbReference>
<comment type="caution">
    <text evidence="10">The sequence shown here is derived from an EMBL/GenBank/DDBJ whole genome shotgun (WGS) entry which is preliminary data.</text>
</comment>
<keyword evidence="6" id="KW-0233">DNA recombination</keyword>
<dbReference type="InterPro" id="IPR001959">
    <property type="entry name" value="Transposase"/>
</dbReference>
<evidence type="ECO:0000313" key="10">
    <source>
        <dbReference type="EMBL" id="MFD0281205.1"/>
    </source>
</evidence>
<keyword evidence="5" id="KW-0238">DNA-binding</keyword>
<keyword evidence="10" id="KW-0255">Endonuclease</keyword>
<keyword evidence="10" id="KW-0378">Hydrolase</keyword>
<organism evidence="10 11">
    <name type="scientific">Streptomyces lutosisoli</name>
    <dbReference type="NCBI Taxonomy" id="2665721"/>
    <lineage>
        <taxon>Bacteria</taxon>
        <taxon>Bacillati</taxon>
        <taxon>Actinomycetota</taxon>
        <taxon>Actinomycetes</taxon>
        <taxon>Kitasatosporales</taxon>
        <taxon>Streptomycetaceae</taxon>
        <taxon>Streptomyces</taxon>
    </lineage>
</organism>
<sequence length="424" mass="47293">MLVGRKYRLMLTPEQAEMAEGFGNICRAVWNTGLEQRRGYRRRGAWIGYVQQAREMAEAKAEHSWLKAAPSHILQQALRDLDQACRTHGTFRVRWKAKQRWQPSFRFPDPRHLSVERLGRKRARVRLPKLGWVAFRWSRPLGGSVKSATVTRDGKHWYVSFLVEDGTREPAVSLERGRVGVDRGVVTLAATSDGQFLDRGFITPGEAERYRRLQQQLARTRKGSKRRKACQGKMRAIMRRVRDRRQDFHARSACQIVDGNALVVLEDLNTAGMTATARGTATEPGTRVRQKAGLNRAILDKGWHSFELAVRNRARRTGAVVRTVNPAHTSTTCPACGHVHPDNRKSQAKFVCTVCGHTGHADTVGAKNTLARGHVGHRAWRPRRQPVREAPTSVNPQGISALAIEAGISSASAAGGSPSPSYET</sequence>
<dbReference type="RefSeq" id="WP_381260612.1">
    <property type="nucleotide sequence ID" value="NZ_JBHTBI010000043.1"/>
</dbReference>
<keyword evidence="3" id="KW-0479">Metal-binding</keyword>
<evidence type="ECO:0000256" key="1">
    <source>
        <dbReference type="ARBA" id="ARBA00008761"/>
    </source>
</evidence>
<keyword evidence="11" id="KW-1185">Reference proteome</keyword>
<dbReference type="InterPro" id="IPR010095">
    <property type="entry name" value="Cas12f1-like_TNB"/>
</dbReference>
<keyword evidence="4" id="KW-0862">Zinc</keyword>
<keyword evidence="2" id="KW-0815">Transposition</keyword>
<accession>A0ABW2VDH6</accession>
<proteinExistence type="inferred from homology"/>
<evidence type="ECO:0000256" key="5">
    <source>
        <dbReference type="ARBA" id="ARBA00023125"/>
    </source>
</evidence>
<evidence type="ECO:0000259" key="7">
    <source>
        <dbReference type="Pfam" id="PF01385"/>
    </source>
</evidence>
<dbReference type="InterPro" id="IPR021027">
    <property type="entry name" value="Transposase_put_HTH"/>
</dbReference>
<evidence type="ECO:0000313" key="11">
    <source>
        <dbReference type="Proteomes" id="UP001596957"/>
    </source>
</evidence>
<evidence type="ECO:0000259" key="8">
    <source>
        <dbReference type="Pfam" id="PF07282"/>
    </source>
</evidence>
<evidence type="ECO:0000256" key="3">
    <source>
        <dbReference type="ARBA" id="ARBA00022723"/>
    </source>
</evidence>
<dbReference type="Pfam" id="PF01385">
    <property type="entry name" value="OrfB_IS605"/>
    <property type="match status" value="1"/>
</dbReference>
<evidence type="ECO:0000259" key="9">
    <source>
        <dbReference type="Pfam" id="PF12323"/>
    </source>
</evidence>
<evidence type="ECO:0000256" key="2">
    <source>
        <dbReference type="ARBA" id="ARBA00022578"/>
    </source>
</evidence>
<name>A0ABW2VDH6_9ACTN</name>
<comment type="similarity">
    <text evidence="1">In the C-terminal section; belongs to the transposase 35 family.</text>
</comment>
<feature type="domain" description="Transposase putative helix-turn-helix" evidence="9">
    <location>
        <begin position="1"/>
        <end position="42"/>
    </location>
</feature>
<evidence type="ECO:0000256" key="6">
    <source>
        <dbReference type="ARBA" id="ARBA00023172"/>
    </source>
</evidence>
<protein>
    <submittedName>
        <fullName evidence="10">RNA-guided endonuclease InsQ/TnpB family protein</fullName>
    </submittedName>
</protein>
<evidence type="ECO:0000256" key="4">
    <source>
        <dbReference type="ARBA" id="ARBA00022833"/>
    </source>
</evidence>
<feature type="domain" description="Cas12f1-like TNB" evidence="8">
    <location>
        <begin position="303"/>
        <end position="368"/>
    </location>
</feature>
<reference evidence="11" key="1">
    <citation type="journal article" date="2019" name="Int. J. Syst. Evol. Microbiol.">
        <title>The Global Catalogue of Microorganisms (GCM) 10K type strain sequencing project: providing services to taxonomists for standard genome sequencing and annotation.</title>
        <authorList>
            <consortium name="The Broad Institute Genomics Platform"/>
            <consortium name="The Broad Institute Genome Sequencing Center for Infectious Disease"/>
            <person name="Wu L."/>
            <person name="Ma J."/>
        </authorList>
    </citation>
    <scope>NUCLEOTIDE SEQUENCE [LARGE SCALE GENOMIC DNA]</scope>
    <source>
        <strain evidence="11">CGMCC 4.7198</strain>
    </source>
</reference>
<dbReference type="NCBIfam" id="NF040570">
    <property type="entry name" value="guided_TnpB"/>
    <property type="match status" value="1"/>
</dbReference>
<dbReference type="GO" id="GO:0004519">
    <property type="term" value="F:endonuclease activity"/>
    <property type="evidence" value="ECO:0007669"/>
    <property type="project" value="UniProtKB-KW"/>
</dbReference>